<sequence length="657" mass="72273">MPTTATQDNREAAVTSKLGKDKLLFRGMRGREELGRPFEFQLELLSEDPNIEAKQLLGTSMSIELAAASGSTREFNGVVSQFSIVDYRPGDRLTCYEAVVRPRLWLLTRSSHCRFFYNKTVRDIVKALLDEGSVDYEDKCTATYPKLDNCVQFCETDFDFFSRLLEREGIYYYFVHQGGKDMLVLADSTTAYAPIPEYGSISFNPLLMGRAPLTECVYRWRSHAAVATATSQLNAFDFRNAKSSDDRGLIARATVHGGSSAYATEDYTTRYTTEEDGRRYAQARIDAHQMQAAYAEGWSSARGICPGGVFKLTGHPRNDQNGDYLVIAATYDVQSDYYLPVENAGNPPPPVFDCSFSAIPKANTYRSRPLTPRPRAGLQTASVVAPEGDEIETDQYGEIKVQFHWEQFNPPEQSEQTQRCWVRVGQNWAGKGWGTMFLPRVGQEVIVAFLDDDIDHPIVVGCVYNSTNEAPYTLPANGAVSTIRTASVGEEEKDRNELRFNDKNLQLLMYTGGRYDSYIKKNGYTWIGEDKHLIVQGKELVKVGSQHLTVTENQNVKVDGSVSLKAGMNILHQSQADYVVNSEAVLHLKAGAEAVIEAGAMLTLKSGDSFITLDAAGVQISGPIVGLNSGGAAGSAPGGSPEAPSEPQKADDGSSVK</sequence>
<dbReference type="InterPro" id="IPR050708">
    <property type="entry name" value="T6SS_VgrG/RHS"/>
</dbReference>
<dbReference type="InterPro" id="IPR006531">
    <property type="entry name" value="Gp5/Vgr_OB"/>
</dbReference>
<comment type="similarity">
    <text evidence="2">Belongs to the VgrG protein family.</text>
</comment>
<reference evidence="7 8" key="1">
    <citation type="submission" date="2018-10" db="EMBL/GenBank/DDBJ databases">
        <title>Paraburkholderia sp. 7MK8-2, isolated from soil.</title>
        <authorList>
            <person name="Gao Z.-H."/>
            <person name="Qiu L.-H."/>
        </authorList>
    </citation>
    <scope>NUCLEOTIDE SEQUENCE [LARGE SCALE GENOMIC DNA]</scope>
    <source>
        <strain evidence="7 8">7MK8-2</strain>
    </source>
</reference>
<dbReference type="AlphaFoldDB" id="A0A494XMU0"/>
<name>A0A494XMU0_9BURK</name>
<dbReference type="PANTHER" id="PTHR32305:SF15">
    <property type="entry name" value="PROTEIN RHSA-RELATED"/>
    <property type="match status" value="1"/>
</dbReference>
<accession>A0A494XMU0</accession>
<dbReference type="RefSeq" id="WP_121277782.1">
    <property type="nucleotide sequence ID" value="NZ_RBZV01000003.1"/>
</dbReference>
<dbReference type="InterPro" id="IPR054030">
    <property type="entry name" value="Gp5_Vgr_C"/>
</dbReference>
<dbReference type="Gene3D" id="3.55.50.10">
    <property type="entry name" value="Baseplate protein-like domains"/>
    <property type="match status" value="1"/>
</dbReference>
<gene>
    <name evidence="7" type="primary">tssI</name>
    <name evidence="7" type="ORF">D7S89_11570</name>
</gene>
<feature type="domain" description="Gp5/Type VI secretion system Vgr C-terminal trimerisation" evidence="6">
    <location>
        <begin position="481"/>
        <end position="572"/>
    </location>
</feature>
<dbReference type="EMBL" id="RBZV01000003">
    <property type="protein sequence ID" value="RKP49394.1"/>
    <property type="molecule type" value="Genomic_DNA"/>
</dbReference>
<dbReference type="Gene3D" id="2.40.50.230">
    <property type="entry name" value="Gp5 N-terminal domain"/>
    <property type="match status" value="1"/>
</dbReference>
<dbReference type="Pfam" id="PF05954">
    <property type="entry name" value="Phage_GPD"/>
    <property type="match status" value="1"/>
</dbReference>
<keyword evidence="8" id="KW-1185">Reference proteome</keyword>
<dbReference type="Proteomes" id="UP000280434">
    <property type="component" value="Unassembled WGS sequence"/>
</dbReference>
<feature type="compositionally biased region" description="Basic and acidic residues" evidence="4">
    <location>
        <begin position="648"/>
        <end position="657"/>
    </location>
</feature>
<comment type="caution">
    <text evidence="7">The sequence shown here is derived from an EMBL/GenBank/DDBJ whole genome shotgun (WGS) entry which is preliminary data.</text>
</comment>
<dbReference type="Gene3D" id="4.10.220.110">
    <property type="match status" value="1"/>
</dbReference>
<dbReference type="InterPro" id="IPR017847">
    <property type="entry name" value="T6SS_RhsGE_Vgr_subset"/>
</dbReference>
<evidence type="ECO:0000259" key="5">
    <source>
        <dbReference type="Pfam" id="PF04717"/>
    </source>
</evidence>
<evidence type="ECO:0000256" key="1">
    <source>
        <dbReference type="ARBA" id="ARBA00004613"/>
    </source>
</evidence>
<keyword evidence="3" id="KW-0964">Secreted</keyword>
<evidence type="ECO:0000256" key="2">
    <source>
        <dbReference type="ARBA" id="ARBA00005558"/>
    </source>
</evidence>
<comment type="subcellular location">
    <subcellularLocation>
        <location evidence="1">Secreted</location>
    </subcellularLocation>
</comment>
<dbReference type="NCBIfam" id="TIGR01646">
    <property type="entry name" value="vgr_GE"/>
    <property type="match status" value="1"/>
</dbReference>
<dbReference type="PANTHER" id="PTHR32305">
    <property type="match status" value="1"/>
</dbReference>
<dbReference type="OrthoDB" id="1907165at2"/>
<evidence type="ECO:0000256" key="4">
    <source>
        <dbReference type="SAM" id="MobiDB-lite"/>
    </source>
</evidence>
<dbReference type="NCBIfam" id="TIGR03361">
    <property type="entry name" value="VI_Rhs_Vgr"/>
    <property type="match status" value="1"/>
</dbReference>
<organism evidence="7 8">
    <name type="scientific">Trinickia fusca</name>
    <dbReference type="NCBI Taxonomy" id="2419777"/>
    <lineage>
        <taxon>Bacteria</taxon>
        <taxon>Pseudomonadati</taxon>
        <taxon>Pseudomonadota</taxon>
        <taxon>Betaproteobacteria</taxon>
        <taxon>Burkholderiales</taxon>
        <taxon>Burkholderiaceae</taxon>
        <taxon>Trinickia</taxon>
    </lineage>
</organism>
<proteinExistence type="inferred from homology"/>
<dbReference type="SUPFAM" id="SSF69255">
    <property type="entry name" value="gp5 N-terminal domain-like"/>
    <property type="match status" value="1"/>
</dbReference>
<dbReference type="InterPro" id="IPR006533">
    <property type="entry name" value="T6SS_Vgr_RhsGE"/>
</dbReference>
<dbReference type="Pfam" id="PF04717">
    <property type="entry name" value="Phage_base_V"/>
    <property type="match status" value="1"/>
</dbReference>
<feature type="compositionally biased region" description="Low complexity" evidence="4">
    <location>
        <begin position="638"/>
        <end position="647"/>
    </location>
</feature>
<dbReference type="InterPro" id="IPR037026">
    <property type="entry name" value="Vgr_OB-fold_dom_sf"/>
</dbReference>
<feature type="domain" description="Gp5/Type VI secretion system Vgr protein OB-fold" evidence="5">
    <location>
        <begin position="396"/>
        <end position="464"/>
    </location>
</feature>
<dbReference type="Pfam" id="PF22178">
    <property type="entry name" value="Gp5_trimer_C"/>
    <property type="match status" value="1"/>
</dbReference>
<evidence type="ECO:0000313" key="7">
    <source>
        <dbReference type="EMBL" id="RKP49394.1"/>
    </source>
</evidence>
<dbReference type="SUPFAM" id="SSF69279">
    <property type="entry name" value="Phage tail proteins"/>
    <property type="match status" value="2"/>
</dbReference>
<evidence type="ECO:0000256" key="3">
    <source>
        <dbReference type="ARBA" id="ARBA00022525"/>
    </source>
</evidence>
<dbReference type="Gene3D" id="2.30.110.50">
    <property type="match status" value="1"/>
</dbReference>
<feature type="region of interest" description="Disordered" evidence="4">
    <location>
        <begin position="629"/>
        <end position="657"/>
    </location>
</feature>
<protein>
    <submittedName>
        <fullName evidence="7">Type VI secretion system tip protein VgrG</fullName>
    </submittedName>
</protein>
<dbReference type="GO" id="GO:0005576">
    <property type="term" value="C:extracellular region"/>
    <property type="evidence" value="ECO:0007669"/>
    <property type="project" value="UniProtKB-SubCell"/>
</dbReference>
<evidence type="ECO:0000259" key="6">
    <source>
        <dbReference type="Pfam" id="PF22178"/>
    </source>
</evidence>
<dbReference type="SUPFAM" id="SSF69349">
    <property type="entry name" value="Phage fibre proteins"/>
    <property type="match status" value="1"/>
</dbReference>
<evidence type="ECO:0000313" key="8">
    <source>
        <dbReference type="Proteomes" id="UP000280434"/>
    </source>
</evidence>